<keyword evidence="2" id="KW-1185">Reference proteome</keyword>
<accession>A0A0C5VUV5</accession>
<evidence type="ECO:0000313" key="1">
    <source>
        <dbReference type="EMBL" id="AJQ97083.1"/>
    </source>
</evidence>
<name>A0A0C5VUV5_9GAMM</name>
<gene>
    <name evidence="1" type="ORF">YC6258_05053</name>
</gene>
<dbReference type="KEGG" id="gsn:YC6258_05053"/>
<dbReference type="AlphaFoldDB" id="A0A0C5VUV5"/>
<proteinExistence type="predicted"/>
<dbReference type="HOGENOM" id="CLU_3099399_0_0_6"/>
<protein>
    <submittedName>
        <fullName evidence="1">Uncharacterized protein</fullName>
    </submittedName>
</protein>
<organism evidence="1 2">
    <name type="scientific">Gynuella sunshinyii YC6258</name>
    <dbReference type="NCBI Taxonomy" id="1445510"/>
    <lineage>
        <taxon>Bacteria</taxon>
        <taxon>Pseudomonadati</taxon>
        <taxon>Pseudomonadota</taxon>
        <taxon>Gammaproteobacteria</taxon>
        <taxon>Oceanospirillales</taxon>
        <taxon>Saccharospirillaceae</taxon>
        <taxon>Gynuella</taxon>
    </lineage>
</organism>
<dbReference type="EMBL" id="CP007142">
    <property type="protein sequence ID" value="AJQ97083.1"/>
    <property type="molecule type" value="Genomic_DNA"/>
</dbReference>
<reference evidence="1 2" key="1">
    <citation type="submission" date="2014-01" db="EMBL/GenBank/DDBJ databases">
        <title>Full genme sequencing of cellulolytic bacterium Gynuella sunshinyii YC6258T gen. nov., sp. nov.</title>
        <authorList>
            <person name="Khan H."/>
            <person name="Chung E.J."/>
            <person name="Chung Y.R."/>
        </authorList>
    </citation>
    <scope>NUCLEOTIDE SEQUENCE [LARGE SCALE GENOMIC DNA]</scope>
    <source>
        <strain evidence="1 2">YC6258</strain>
    </source>
</reference>
<dbReference type="Proteomes" id="UP000032266">
    <property type="component" value="Chromosome"/>
</dbReference>
<sequence length="51" mass="6053">MFWECCLEICSQYVFSKMSEQGRIDIFYDENTGRIDTPLYASQLFLNSLVF</sequence>
<evidence type="ECO:0000313" key="2">
    <source>
        <dbReference type="Proteomes" id="UP000032266"/>
    </source>
</evidence>